<evidence type="ECO:0000256" key="5">
    <source>
        <dbReference type="SAM" id="MobiDB-lite"/>
    </source>
</evidence>
<gene>
    <name evidence="7" type="ORF">GMLC_38080</name>
</gene>
<evidence type="ECO:0000313" key="8">
    <source>
        <dbReference type="Proteomes" id="UP000587586"/>
    </source>
</evidence>
<dbReference type="Pfam" id="PF13103">
    <property type="entry name" value="TonB_2"/>
    <property type="match status" value="1"/>
</dbReference>
<dbReference type="Proteomes" id="UP000587586">
    <property type="component" value="Unassembled WGS sequence"/>
</dbReference>
<dbReference type="RefSeq" id="WP_183362855.1">
    <property type="nucleotide sequence ID" value="NZ_BLXZ01000009.1"/>
</dbReference>
<proteinExistence type="predicted"/>
<feature type="region of interest" description="Disordered" evidence="5">
    <location>
        <begin position="62"/>
        <end position="116"/>
    </location>
</feature>
<keyword evidence="7" id="KW-0675">Receptor</keyword>
<reference evidence="8" key="1">
    <citation type="submission" date="2020-06" db="EMBL/GenBank/DDBJ databases">
        <title>Draft genomic sequecing of Geomonas sp. Red745.</title>
        <authorList>
            <person name="Itoh H."/>
            <person name="Xu Z.X."/>
            <person name="Ushijima N."/>
            <person name="Masuda Y."/>
            <person name="Shiratori Y."/>
            <person name="Senoo K."/>
        </authorList>
    </citation>
    <scope>NUCLEOTIDE SEQUENCE [LARGE SCALE GENOMIC DNA]</scope>
    <source>
        <strain evidence="8">Red745</strain>
    </source>
</reference>
<dbReference type="EMBL" id="BLXZ01000009">
    <property type="protein sequence ID" value="GFO70229.1"/>
    <property type="molecule type" value="Genomic_DNA"/>
</dbReference>
<dbReference type="GO" id="GO:0016020">
    <property type="term" value="C:membrane"/>
    <property type="evidence" value="ECO:0007669"/>
    <property type="project" value="UniProtKB-SubCell"/>
</dbReference>
<dbReference type="SUPFAM" id="SSF74653">
    <property type="entry name" value="TolA/TonB C-terminal domain"/>
    <property type="match status" value="1"/>
</dbReference>
<sequence length="242" mass="26512">MAEALQETESISHLTVNRKLVLGLAASFLLHLFAAFVLISFSGSQPAPVPAVTYVDLKSVQSPAPQTLPPKQETVTPPAEPEMPDQTTPPEPVQEQRVETPPVQPATPPQAKTDEDRSHTFLGLGLTRGYFKSLGEGETLRDDIKTYYLDMLQVINEKWWMNEQIDKRRVAPVVVLLAVARNGSILEARISESSGNRQYDKAVLDSIAKAGPLPPLPASYDMQVFLAPIRLVPPLNLMGLAP</sequence>
<dbReference type="InterPro" id="IPR006260">
    <property type="entry name" value="TonB/TolA_C"/>
</dbReference>
<evidence type="ECO:0000313" key="7">
    <source>
        <dbReference type="EMBL" id="GFO70229.1"/>
    </source>
</evidence>
<name>A0A6V8NH07_9BACT</name>
<evidence type="ECO:0000256" key="4">
    <source>
        <dbReference type="ARBA" id="ARBA00023136"/>
    </source>
</evidence>
<keyword evidence="8" id="KW-1185">Reference proteome</keyword>
<dbReference type="NCBIfam" id="TIGR01352">
    <property type="entry name" value="tonB_Cterm"/>
    <property type="match status" value="1"/>
</dbReference>
<comment type="subcellular location">
    <subcellularLocation>
        <location evidence="1">Membrane</location>
        <topology evidence="1">Single-pass membrane protein</topology>
    </subcellularLocation>
</comment>
<keyword evidence="4 6" id="KW-0472">Membrane</keyword>
<evidence type="ECO:0000256" key="6">
    <source>
        <dbReference type="SAM" id="Phobius"/>
    </source>
</evidence>
<keyword evidence="2 6" id="KW-0812">Transmembrane</keyword>
<evidence type="ECO:0000256" key="3">
    <source>
        <dbReference type="ARBA" id="ARBA00022989"/>
    </source>
</evidence>
<comment type="caution">
    <text evidence="7">The sequence shown here is derived from an EMBL/GenBank/DDBJ whole genome shotgun (WGS) entry which is preliminary data.</text>
</comment>
<keyword evidence="3 6" id="KW-1133">Transmembrane helix</keyword>
<dbReference type="AlphaFoldDB" id="A0A6V8NH07"/>
<accession>A0A6V8NH07</accession>
<evidence type="ECO:0000256" key="2">
    <source>
        <dbReference type="ARBA" id="ARBA00022692"/>
    </source>
</evidence>
<evidence type="ECO:0000256" key="1">
    <source>
        <dbReference type="ARBA" id="ARBA00004167"/>
    </source>
</evidence>
<dbReference type="Gene3D" id="3.30.1150.10">
    <property type="match status" value="1"/>
</dbReference>
<protein>
    <submittedName>
        <fullName evidence="7">TonB-dependent receptor</fullName>
    </submittedName>
</protein>
<feature type="transmembrane region" description="Helical" evidence="6">
    <location>
        <begin position="20"/>
        <end position="41"/>
    </location>
</feature>
<organism evidence="7 8">
    <name type="scientific">Geomonas limicola</name>
    <dbReference type="NCBI Taxonomy" id="2740186"/>
    <lineage>
        <taxon>Bacteria</taxon>
        <taxon>Pseudomonadati</taxon>
        <taxon>Thermodesulfobacteriota</taxon>
        <taxon>Desulfuromonadia</taxon>
        <taxon>Geobacterales</taxon>
        <taxon>Geobacteraceae</taxon>
        <taxon>Geomonas</taxon>
    </lineage>
</organism>